<evidence type="ECO:0000259" key="2">
    <source>
        <dbReference type="Pfam" id="PF20410"/>
    </source>
</evidence>
<evidence type="ECO:0000256" key="1">
    <source>
        <dbReference type="SAM" id="MobiDB-lite"/>
    </source>
</evidence>
<feature type="region of interest" description="Disordered" evidence="1">
    <location>
        <begin position="306"/>
        <end position="333"/>
    </location>
</feature>
<dbReference type="Proteomes" id="UP000000420">
    <property type="component" value="Chromosome"/>
</dbReference>
<evidence type="ECO:0000313" key="4">
    <source>
        <dbReference type="Proteomes" id="UP000000420"/>
    </source>
</evidence>
<reference evidence="3 4" key="1">
    <citation type="journal article" date="2005" name="Genome Res.">
        <title>Comparative and functional genomic analyses of the pathogenicity of phytopathogen Xanthomonas campestris pv. campestris.</title>
        <authorList>
            <person name="Qian W."/>
            <person name="Jia Y."/>
            <person name="Ren S.X."/>
            <person name="He Y.Q."/>
            <person name="Feng J.X."/>
            <person name="Lu L.F."/>
            <person name="Sun Q."/>
            <person name="Ying G."/>
            <person name="Tang D.J."/>
            <person name="Tang H."/>
            <person name="Wu W."/>
            <person name="Hao P."/>
            <person name="Wang L."/>
            <person name="Jiang B.L."/>
            <person name="Zeng S."/>
            <person name="Gu W.Y."/>
            <person name="Lu G."/>
            <person name="Rong L."/>
            <person name="Tian Y."/>
            <person name="Yao Z."/>
            <person name="Fu G."/>
            <person name="Chen B."/>
            <person name="Fang R."/>
            <person name="Qiang B."/>
            <person name="Chen Z."/>
            <person name="Zhao G.P."/>
            <person name="Tang J.L."/>
            <person name="He C."/>
        </authorList>
    </citation>
    <scope>NUCLEOTIDE SEQUENCE [LARGE SCALE GENOMIC DNA]</scope>
    <source>
        <strain evidence="3 4">8004</strain>
    </source>
</reference>
<proteinExistence type="predicted"/>
<dbReference type="EMBL" id="CP000050">
    <property type="protein sequence ID" value="AAY49339.1"/>
    <property type="molecule type" value="Genomic_DNA"/>
</dbReference>
<dbReference type="Pfam" id="PF20410">
    <property type="entry name" value="X-Tfes_XVIPCD"/>
    <property type="match status" value="1"/>
</dbReference>
<name>A0A0H2X7Y6_XANC8</name>
<accession>A0A0H2X7Y6</accession>
<dbReference type="InterPro" id="IPR046519">
    <property type="entry name" value="X-Tfes_XVIPCD"/>
</dbReference>
<evidence type="ECO:0000313" key="3">
    <source>
        <dbReference type="EMBL" id="AAY49339.1"/>
    </source>
</evidence>
<sequence length="333" mass="36840">MSMDDHEKRYAVTVYVAAAGTPLMAGGTSFGGHMYYSIDDGATVKGYGFSPIKHGEASGPGKVSFNDVDTYQKPYYSRTMEIDKAQYDKLEAFGVAPAKHGFNMEYHGAKNSCIDFTWDALNHAGLHRKTKDGIDKGFEGDIRPVENVDDIKSISAPLPKSELNKEHINPKPKQELWQKVIGEAQPPGEQVSPLQEATQLARVLPTDPLHHQAEEAVRRLEQGLGREYDDNGARLAASSAYLAKENGLSRIDHVVLSEYTKSVRQGENVFVVEGALNDPAHKMAHMMTSDAIAQPVEQSLAQLQALGETQRQQQSQQQEQQREQSIAPQHRMV</sequence>
<dbReference type="KEGG" id="xcb:XC_2285"/>
<feature type="compositionally biased region" description="Low complexity" evidence="1">
    <location>
        <begin position="310"/>
        <end position="325"/>
    </location>
</feature>
<protein>
    <recommendedName>
        <fullName evidence="2">X-Tfes XVIPCD domain-containing protein</fullName>
    </recommendedName>
</protein>
<gene>
    <name evidence="3" type="ordered locus">XC_2285</name>
</gene>
<feature type="domain" description="X-Tfes XVIPCD" evidence="2">
    <location>
        <begin position="205"/>
        <end position="305"/>
    </location>
</feature>
<organism evidence="3 4">
    <name type="scientific">Xanthomonas campestris pv. campestris (strain 8004)</name>
    <dbReference type="NCBI Taxonomy" id="314565"/>
    <lineage>
        <taxon>Bacteria</taxon>
        <taxon>Pseudomonadati</taxon>
        <taxon>Pseudomonadota</taxon>
        <taxon>Gammaproteobacteria</taxon>
        <taxon>Lysobacterales</taxon>
        <taxon>Lysobacteraceae</taxon>
        <taxon>Xanthomonas</taxon>
    </lineage>
</organism>
<dbReference type="HOGENOM" id="CLU_927336_0_0_6"/>
<dbReference type="AlphaFoldDB" id="A0A0H2X7Y6"/>